<dbReference type="FunFam" id="3.30.160.60:FF:000126">
    <property type="entry name" value="Mds1 and evi1 complex locus protein"/>
    <property type="match status" value="1"/>
</dbReference>
<feature type="domain" description="C2H2-type" evidence="10">
    <location>
        <begin position="856"/>
        <end position="878"/>
    </location>
</feature>
<dbReference type="Pfam" id="PF00096">
    <property type="entry name" value="zf-C2H2"/>
    <property type="match status" value="6"/>
</dbReference>
<organism evidence="11 12">
    <name type="scientific">Folsomia candida</name>
    <name type="common">Springtail</name>
    <dbReference type="NCBI Taxonomy" id="158441"/>
    <lineage>
        <taxon>Eukaryota</taxon>
        <taxon>Metazoa</taxon>
        <taxon>Ecdysozoa</taxon>
        <taxon>Arthropoda</taxon>
        <taxon>Hexapoda</taxon>
        <taxon>Collembola</taxon>
        <taxon>Entomobryomorpha</taxon>
        <taxon>Isotomoidea</taxon>
        <taxon>Isotomidae</taxon>
        <taxon>Proisotominae</taxon>
        <taxon>Folsomia</taxon>
    </lineage>
</organism>
<evidence type="ECO:0000313" key="12">
    <source>
        <dbReference type="Proteomes" id="UP000198287"/>
    </source>
</evidence>
<evidence type="ECO:0000256" key="8">
    <source>
        <dbReference type="PROSITE-ProRule" id="PRU00042"/>
    </source>
</evidence>
<evidence type="ECO:0000256" key="5">
    <source>
        <dbReference type="ARBA" id="ARBA00022833"/>
    </source>
</evidence>
<evidence type="ECO:0000313" key="11">
    <source>
        <dbReference type="EMBL" id="OXA57354.1"/>
    </source>
</evidence>
<feature type="region of interest" description="Disordered" evidence="9">
    <location>
        <begin position="1"/>
        <end position="148"/>
    </location>
</feature>
<feature type="region of interest" description="Disordered" evidence="9">
    <location>
        <begin position="878"/>
        <end position="906"/>
    </location>
</feature>
<feature type="compositionally biased region" description="Acidic residues" evidence="9">
    <location>
        <begin position="71"/>
        <end position="85"/>
    </location>
</feature>
<feature type="compositionally biased region" description="Polar residues" evidence="9">
    <location>
        <begin position="90"/>
        <end position="103"/>
    </location>
</feature>
<dbReference type="FunFam" id="3.30.160.60:FF:000159">
    <property type="entry name" value="Mds1 and evi1 complex locus protein"/>
    <property type="match status" value="1"/>
</dbReference>
<feature type="compositionally biased region" description="Basic and acidic residues" evidence="9">
    <location>
        <begin position="347"/>
        <end position="363"/>
    </location>
</feature>
<feature type="region of interest" description="Disordered" evidence="9">
    <location>
        <begin position="535"/>
        <end position="668"/>
    </location>
</feature>
<keyword evidence="5" id="KW-0862">Zinc</keyword>
<reference evidence="11 12" key="1">
    <citation type="submission" date="2015-12" db="EMBL/GenBank/DDBJ databases">
        <title>The genome of Folsomia candida.</title>
        <authorList>
            <person name="Faddeeva A."/>
            <person name="Derks M.F."/>
            <person name="Anvar Y."/>
            <person name="Smit S."/>
            <person name="Van Straalen N."/>
            <person name="Roelofs D."/>
        </authorList>
    </citation>
    <scope>NUCLEOTIDE SEQUENCE [LARGE SCALE GENOMIC DNA]</scope>
    <source>
        <strain evidence="11 12">VU population</strain>
        <tissue evidence="11">Whole body</tissue>
    </source>
</reference>
<keyword evidence="4 8" id="KW-0863">Zinc-finger</keyword>
<feature type="domain" description="C2H2-type" evidence="10">
    <location>
        <begin position="244"/>
        <end position="271"/>
    </location>
</feature>
<dbReference type="PANTHER" id="PTHR16515">
    <property type="entry name" value="PR DOMAIN ZINC FINGER PROTEIN"/>
    <property type="match status" value="1"/>
</dbReference>
<keyword evidence="2" id="KW-0479">Metal-binding</keyword>
<dbReference type="FunFam" id="3.30.160.60:FF:000446">
    <property type="entry name" value="Zinc finger protein"/>
    <property type="match status" value="1"/>
</dbReference>
<gene>
    <name evidence="11" type="ORF">Fcan01_07672</name>
</gene>
<feature type="compositionally biased region" description="Basic and acidic residues" evidence="9">
    <location>
        <begin position="16"/>
        <end position="26"/>
    </location>
</feature>
<dbReference type="GO" id="GO:0003677">
    <property type="term" value="F:DNA binding"/>
    <property type="evidence" value="ECO:0007669"/>
    <property type="project" value="UniProtKB-KW"/>
</dbReference>
<dbReference type="InterPro" id="IPR050331">
    <property type="entry name" value="Zinc_finger"/>
</dbReference>
<comment type="subcellular location">
    <subcellularLocation>
        <location evidence="1">Nucleus</location>
    </subcellularLocation>
</comment>
<comment type="caution">
    <text evidence="11">The sequence shown here is derived from an EMBL/GenBank/DDBJ whole genome shotgun (WGS) entry which is preliminary data.</text>
</comment>
<dbReference type="PROSITE" id="PS00028">
    <property type="entry name" value="ZINC_FINGER_C2H2_1"/>
    <property type="match status" value="6"/>
</dbReference>
<dbReference type="InterPro" id="IPR036236">
    <property type="entry name" value="Znf_C2H2_sf"/>
</dbReference>
<protein>
    <submittedName>
        <fullName evidence="11">Transcription factor hamlet</fullName>
    </submittedName>
</protein>
<dbReference type="STRING" id="158441.A0A226EK26"/>
<dbReference type="GO" id="GO:0005634">
    <property type="term" value="C:nucleus"/>
    <property type="evidence" value="ECO:0007669"/>
    <property type="project" value="UniProtKB-SubCell"/>
</dbReference>
<sequence>MGLANGGDEGSSSGDETERANHKVGDYSEVVYNLRGLRGDPELHNTSGSLGGDSEEIDLDHEGHNGGGGTTEEDEEEEEEEEDERESLLGSHSSSTEHLNQINQHRHHHHHHHHHLEHLSNSSDKIINNNSVSPNNSNNNNNHHSGGFEGLSSSSFLLGHLSRGEVGNRGNLSPSLSNHSAGSQRKYPCGQCGRSLTDFASLQRHLRAQHASPRTHACGECGKTFATSSGLKQHAHIHSSVKPFQCEVCLKSYTQFSNLCRHKRMHAGCRAQSRCEKCTAPFASSAALAKHKRFCDAASTVGKSHSVTRSLSHFQFQQLQASSTRENSKSGLKLSLRSLDRELLKGDRNLRERKEKEIDRGVEQENPPLVSDPTVSSVSKGDNNNYKNPMEALLDVGGLGGANLSPNNLTHLIRNASVGRRNLHMPHHHQFPINNNHISRPRKSSPHSNSNSSQSSPSISSSKDDTSKTLAHLNSRRSPSETLMNSKTLQGSGFSPLMFPPSLPMYNPFAALPFGPQLFAAVNARHGAMELMNGEFHNKGRQPPPQQQPTNLNNGRRSRTPVSSSSRSPSLSPPRRLHDPVPFKSGEEMDNDEVIDGKKDTPLDLSLQKNADDEEGSDNPKDFSDESTSTHANNKETKERNKKRSRSSTPVVVTRTSTPPSSRKDIIRDQIISAVARMSSNESPIKRERNDSPNVCNNNQPVFPHNHPLRSSNGPNGLSLEGAAAEKKASAFSQIIAPRAMHPFPRFSHPPSHFPSLPPGFPPNPFNPFFHNTLSPRNDIGNSLVGQNPVWQGKAGSRYTCKYCGKVFPRSANLTRHLRTHTGEQPYKCNFCERSFSISSNLQRHVRNIHHKERPFVCPLCQRTFGQQTNLDRHLRKHETGDNLDNDSLSPSPSPPATKVLIDVSH</sequence>
<evidence type="ECO:0000256" key="2">
    <source>
        <dbReference type="ARBA" id="ARBA00022723"/>
    </source>
</evidence>
<proteinExistence type="predicted"/>
<evidence type="ECO:0000256" key="1">
    <source>
        <dbReference type="ARBA" id="ARBA00004123"/>
    </source>
</evidence>
<dbReference type="PROSITE" id="PS50157">
    <property type="entry name" value="ZINC_FINGER_C2H2_2"/>
    <property type="match status" value="6"/>
</dbReference>
<dbReference type="FunFam" id="3.30.160.60:FF:000653">
    <property type="entry name" value="Zinc finger protein Pegasus"/>
    <property type="match status" value="1"/>
</dbReference>
<accession>A0A226EK26</accession>
<keyword evidence="3" id="KW-0677">Repeat</keyword>
<evidence type="ECO:0000259" key="10">
    <source>
        <dbReference type="PROSITE" id="PS50157"/>
    </source>
</evidence>
<feature type="compositionally biased region" description="Polar residues" evidence="9">
    <location>
        <begin position="476"/>
        <end position="488"/>
    </location>
</feature>
<feature type="domain" description="C2H2-type" evidence="10">
    <location>
        <begin position="827"/>
        <end position="855"/>
    </location>
</feature>
<dbReference type="Gene3D" id="3.30.160.60">
    <property type="entry name" value="Classic Zinc Finger"/>
    <property type="match status" value="5"/>
</dbReference>
<dbReference type="GO" id="GO:0010468">
    <property type="term" value="P:regulation of gene expression"/>
    <property type="evidence" value="ECO:0007669"/>
    <property type="project" value="TreeGrafter"/>
</dbReference>
<evidence type="ECO:0000256" key="9">
    <source>
        <dbReference type="SAM" id="MobiDB-lite"/>
    </source>
</evidence>
<keyword evidence="7" id="KW-0539">Nucleus</keyword>
<feature type="compositionally biased region" description="Low complexity" evidence="9">
    <location>
        <begin position="647"/>
        <end position="661"/>
    </location>
</feature>
<evidence type="ECO:0000256" key="6">
    <source>
        <dbReference type="ARBA" id="ARBA00023125"/>
    </source>
</evidence>
<dbReference type="FunFam" id="3.30.160.60:FF:000112">
    <property type="entry name" value="Mds1 and evi1 complex locus protein"/>
    <property type="match status" value="1"/>
</dbReference>
<dbReference type="InterPro" id="IPR013087">
    <property type="entry name" value="Znf_C2H2_type"/>
</dbReference>
<feature type="domain" description="C2H2-type" evidence="10">
    <location>
        <begin position="187"/>
        <end position="215"/>
    </location>
</feature>
<dbReference type="EMBL" id="LNIX01000003">
    <property type="protein sequence ID" value="OXA57354.1"/>
    <property type="molecule type" value="Genomic_DNA"/>
</dbReference>
<dbReference type="AlphaFoldDB" id="A0A226EK26"/>
<feature type="domain" description="C2H2-type" evidence="10">
    <location>
        <begin position="216"/>
        <end position="243"/>
    </location>
</feature>
<feature type="region of interest" description="Disordered" evidence="9">
    <location>
        <begin position="426"/>
        <end position="488"/>
    </location>
</feature>
<keyword evidence="12" id="KW-1185">Reference proteome</keyword>
<evidence type="ECO:0000256" key="3">
    <source>
        <dbReference type="ARBA" id="ARBA00022737"/>
    </source>
</evidence>
<feature type="compositionally biased region" description="Low complexity" evidence="9">
    <location>
        <begin position="560"/>
        <end position="574"/>
    </location>
</feature>
<feature type="region of interest" description="Disordered" evidence="9">
    <location>
        <begin position="347"/>
        <end position="386"/>
    </location>
</feature>
<evidence type="ECO:0000256" key="7">
    <source>
        <dbReference type="ARBA" id="ARBA00023242"/>
    </source>
</evidence>
<dbReference type="GO" id="GO:0008270">
    <property type="term" value="F:zinc ion binding"/>
    <property type="evidence" value="ECO:0007669"/>
    <property type="project" value="UniProtKB-KW"/>
</dbReference>
<feature type="compositionally biased region" description="Polar residues" evidence="9">
    <location>
        <begin position="373"/>
        <end position="386"/>
    </location>
</feature>
<dbReference type="SUPFAM" id="SSF57667">
    <property type="entry name" value="beta-beta-alpha zinc fingers"/>
    <property type="match status" value="4"/>
</dbReference>
<name>A0A226EK26_FOLCA</name>
<feature type="compositionally biased region" description="Basic residues" evidence="9">
    <location>
        <begin position="104"/>
        <end position="116"/>
    </location>
</feature>
<feature type="compositionally biased region" description="Basic and acidic residues" evidence="9">
    <location>
        <begin position="576"/>
        <end position="587"/>
    </location>
</feature>
<keyword evidence="6" id="KW-0238">DNA-binding</keyword>
<feature type="compositionally biased region" description="Low complexity" evidence="9">
    <location>
        <begin position="120"/>
        <end position="148"/>
    </location>
</feature>
<evidence type="ECO:0000256" key="4">
    <source>
        <dbReference type="ARBA" id="ARBA00022771"/>
    </source>
</evidence>
<dbReference type="PANTHER" id="PTHR16515:SF49">
    <property type="entry name" value="GASTRULA ZINC FINGER PROTEIN XLCGF49.1-LIKE-RELATED"/>
    <property type="match status" value="1"/>
</dbReference>
<dbReference type="SMART" id="SM00355">
    <property type="entry name" value="ZnF_C2H2"/>
    <property type="match status" value="7"/>
</dbReference>
<feature type="domain" description="C2H2-type" evidence="10">
    <location>
        <begin position="799"/>
        <end position="826"/>
    </location>
</feature>
<dbReference type="OrthoDB" id="9368434at2759"/>
<feature type="compositionally biased region" description="Low complexity" evidence="9">
    <location>
        <begin position="446"/>
        <end position="461"/>
    </location>
</feature>
<dbReference type="OMA" id="PRGAYED"/>
<dbReference type="Proteomes" id="UP000198287">
    <property type="component" value="Unassembled WGS sequence"/>
</dbReference>